<protein>
    <submittedName>
        <fullName evidence="2">Putative secreted protein</fullName>
    </submittedName>
</protein>
<sequence length="143" mass="16180">MHLVSFDVMGMPRSWASLSCTILVFQAPLLFHFAWMQAVAFIMCMSACHMGVAESPDCSRSTANFSVCTIWMLCFADCTLVCPELVALQQFYEVKMNLLCNFLSAYRPQKDKYSGSARIVTVEFAVLYPTDLISFCSTEHCFY</sequence>
<reference evidence="2" key="1">
    <citation type="submission" date="2014-03" db="EMBL/GenBank/DDBJ databases">
        <title>The sialotranscriptome of Amblyomma triste, Amblyomma parvum and Amblyomma cajennense ticks, uncovered by 454-based RNA-seq.</title>
        <authorList>
            <person name="Garcia G.R."/>
            <person name="Gardinassi L.G."/>
            <person name="Ribeiro J.M."/>
            <person name="Anatriello E."/>
            <person name="Ferreira B.R."/>
            <person name="Moreira H.N."/>
            <person name="Mafra C."/>
            <person name="Olegario M.M."/>
            <person name="Szabo P.J."/>
            <person name="Miranda-Santos I.K."/>
            <person name="Maruyama S.R."/>
        </authorList>
    </citation>
    <scope>NUCLEOTIDE SEQUENCE</scope>
    <source>
        <strain evidence="2">Uberlandia</strain>
        <tissue evidence="2">Salivary glands</tissue>
    </source>
</reference>
<evidence type="ECO:0000313" key="2">
    <source>
        <dbReference type="EMBL" id="JAC19068.1"/>
    </source>
</evidence>
<dbReference type="AlphaFoldDB" id="A0A023FE42"/>
<feature type="transmembrane region" description="Helical" evidence="1">
    <location>
        <begin position="15"/>
        <end position="35"/>
    </location>
</feature>
<evidence type="ECO:0000256" key="1">
    <source>
        <dbReference type="SAM" id="Phobius"/>
    </source>
</evidence>
<proteinExistence type="evidence at transcript level"/>
<name>A0A023FE42_AMBCJ</name>
<organism evidence="2">
    <name type="scientific">Amblyomma cajennense</name>
    <name type="common">Cayenne tick</name>
    <name type="synonym">Acarus cajennensis</name>
    <dbReference type="NCBI Taxonomy" id="34607"/>
    <lineage>
        <taxon>Eukaryota</taxon>
        <taxon>Metazoa</taxon>
        <taxon>Ecdysozoa</taxon>
        <taxon>Arthropoda</taxon>
        <taxon>Chelicerata</taxon>
        <taxon>Arachnida</taxon>
        <taxon>Acari</taxon>
        <taxon>Parasitiformes</taxon>
        <taxon>Ixodida</taxon>
        <taxon>Ixodoidea</taxon>
        <taxon>Ixodidae</taxon>
        <taxon>Amblyomminae</taxon>
        <taxon>Amblyomma</taxon>
    </lineage>
</organism>
<dbReference type="EMBL" id="GBBK01005414">
    <property type="protein sequence ID" value="JAC19068.1"/>
    <property type="molecule type" value="mRNA"/>
</dbReference>
<keyword evidence="1" id="KW-1133">Transmembrane helix</keyword>
<keyword evidence="1" id="KW-0812">Transmembrane</keyword>
<keyword evidence="1" id="KW-0472">Membrane</keyword>
<accession>A0A023FE42</accession>